<dbReference type="GeneID" id="7835624"/>
<feature type="compositionally biased region" description="Polar residues" evidence="2">
    <location>
        <begin position="677"/>
        <end position="708"/>
    </location>
</feature>
<dbReference type="RefSeq" id="XP_001012473.1">
    <property type="nucleotide sequence ID" value="XM_001012473.2"/>
</dbReference>
<evidence type="ECO:0000256" key="2">
    <source>
        <dbReference type="SAM" id="MobiDB-lite"/>
    </source>
</evidence>
<feature type="coiled-coil region" evidence="1">
    <location>
        <begin position="583"/>
        <end position="617"/>
    </location>
</feature>
<proteinExistence type="predicted"/>
<feature type="region of interest" description="Disordered" evidence="2">
    <location>
        <begin position="671"/>
        <end position="708"/>
    </location>
</feature>
<dbReference type="EMBL" id="GG662759">
    <property type="protein sequence ID" value="EAR92228.1"/>
    <property type="molecule type" value="Genomic_DNA"/>
</dbReference>
<feature type="region of interest" description="Disordered" evidence="2">
    <location>
        <begin position="633"/>
        <end position="658"/>
    </location>
</feature>
<dbReference type="OMA" id="HENIANH"/>
<evidence type="ECO:0000313" key="3">
    <source>
        <dbReference type="EMBL" id="EAR92228.1"/>
    </source>
</evidence>
<protein>
    <submittedName>
        <fullName evidence="3">Uncharacterized protein</fullName>
    </submittedName>
</protein>
<keyword evidence="4" id="KW-1185">Reference proteome</keyword>
<evidence type="ECO:0000313" key="4">
    <source>
        <dbReference type="Proteomes" id="UP000009168"/>
    </source>
</evidence>
<feature type="compositionally biased region" description="Polar residues" evidence="2">
    <location>
        <begin position="395"/>
        <end position="415"/>
    </location>
</feature>
<reference evidence="4" key="1">
    <citation type="journal article" date="2006" name="PLoS Biol.">
        <title>Macronuclear genome sequence of the ciliate Tetrahymena thermophila, a model eukaryote.</title>
        <authorList>
            <person name="Eisen J.A."/>
            <person name="Coyne R.S."/>
            <person name="Wu M."/>
            <person name="Wu D."/>
            <person name="Thiagarajan M."/>
            <person name="Wortman J.R."/>
            <person name="Badger J.H."/>
            <person name="Ren Q."/>
            <person name="Amedeo P."/>
            <person name="Jones K.M."/>
            <person name="Tallon L.J."/>
            <person name="Delcher A.L."/>
            <person name="Salzberg S.L."/>
            <person name="Silva J.C."/>
            <person name="Haas B.J."/>
            <person name="Majoros W.H."/>
            <person name="Farzad M."/>
            <person name="Carlton J.M."/>
            <person name="Smith R.K. Jr."/>
            <person name="Garg J."/>
            <person name="Pearlman R.E."/>
            <person name="Karrer K.M."/>
            <person name="Sun L."/>
            <person name="Manning G."/>
            <person name="Elde N.C."/>
            <person name="Turkewitz A.P."/>
            <person name="Asai D.J."/>
            <person name="Wilkes D.E."/>
            <person name="Wang Y."/>
            <person name="Cai H."/>
            <person name="Collins K."/>
            <person name="Stewart B.A."/>
            <person name="Lee S.R."/>
            <person name="Wilamowska K."/>
            <person name="Weinberg Z."/>
            <person name="Ruzzo W.L."/>
            <person name="Wloga D."/>
            <person name="Gaertig J."/>
            <person name="Frankel J."/>
            <person name="Tsao C.-C."/>
            <person name="Gorovsky M.A."/>
            <person name="Keeling P.J."/>
            <person name="Waller R.F."/>
            <person name="Patron N.J."/>
            <person name="Cherry J.M."/>
            <person name="Stover N.A."/>
            <person name="Krieger C.J."/>
            <person name="del Toro C."/>
            <person name="Ryder H.F."/>
            <person name="Williamson S.C."/>
            <person name="Barbeau R.A."/>
            <person name="Hamilton E.P."/>
            <person name="Orias E."/>
        </authorList>
    </citation>
    <scope>NUCLEOTIDE SEQUENCE [LARGE SCALE GENOMIC DNA]</scope>
    <source>
        <strain evidence="4">SB210</strain>
    </source>
</reference>
<dbReference type="HOGENOM" id="CLU_381084_0_0_1"/>
<keyword evidence="1" id="KW-0175">Coiled coil</keyword>
<feature type="region of interest" description="Disordered" evidence="2">
    <location>
        <begin position="384"/>
        <end position="415"/>
    </location>
</feature>
<evidence type="ECO:0000256" key="1">
    <source>
        <dbReference type="SAM" id="Coils"/>
    </source>
</evidence>
<feature type="compositionally biased region" description="Low complexity" evidence="2">
    <location>
        <begin position="647"/>
        <end position="658"/>
    </location>
</feature>
<dbReference type="KEGG" id="tet:TTHERM_01051770"/>
<dbReference type="AlphaFoldDB" id="Q235Q2"/>
<name>Q235Q2_TETTS</name>
<feature type="compositionally biased region" description="Low complexity" evidence="2">
    <location>
        <begin position="438"/>
        <end position="493"/>
    </location>
</feature>
<accession>Q235Q2</accession>
<sequence>MSSQTAQPQVQNSALAGSSASSIKLVQQQVQGFIQGLNNEELNKLIEIFEKSLSSPSTISKSCKMVQYKCYESKIDLNGKVGCGFGRSEEDAIAISIKDFFEIILQEEKYLYQVKECFRQMKGQTQSIAQQAQNSQPAVQNLNQINAQDKTQPQNKIVCKKVESETENSPTERKMPNQVIQDIDESEINPSDNNQDYQMADNQISLIEMQINESNVYELSKKIGNISVINGPNVIASTNFNNNSQQDIDEMLLKIMFEEEKKFQQQNSQHSQLHSHQQASNINQINFNQYLNSLQNSQSNQPLTQFQIYQMQYLQQQQQQQQQFQLQNKNQGSQLQLQQIQQYFQSQQNSQGSYFQTALNNQQLVNSNTNIINSSHMKTNDMNNLEQQQQQQEELSPQSYENVSTPPNKNKRSSLSINNRAQQSHVNQQLNDTAFMPTKNVNTSNNNTSNSQNNQQKLLRNNSIQNNNNHSCSQQEHQSSHFSSQQNGSNFLQNNIQNMNNYNVNTQNSQSLYANKENSFQNQNNLNLVNSNNNLSNTQSNFGLANKPINQIASQSNAFNQTAQINHQNSKTNLHLLSTNSSCCNHKEELERERNKVENLEKKIKLLMEENKILKSLLLDNQSATTSQTIKNKLNSNQTPRGQLLSQNNTTNTNTNQNNNIQEQQTDFKNVNNNNNSQHFSNTKIAQRTSQTNMRSQSQDPTSKYLNNNNNQIITHTQYSSGQKKTNFNTSDSKNNYLYGSSGKYANDDLNTSHISLNNSSQLNHSSMKKNVPKLNLEVLPNYHGNFNKSQNNKLLQEYNQKYMYKKRF</sequence>
<feature type="region of interest" description="Disordered" evidence="2">
    <location>
        <begin position="430"/>
        <end position="493"/>
    </location>
</feature>
<organism evidence="3 4">
    <name type="scientific">Tetrahymena thermophila (strain SB210)</name>
    <dbReference type="NCBI Taxonomy" id="312017"/>
    <lineage>
        <taxon>Eukaryota</taxon>
        <taxon>Sar</taxon>
        <taxon>Alveolata</taxon>
        <taxon>Ciliophora</taxon>
        <taxon>Intramacronucleata</taxon>
        <taxon>Oligohymenophorea</taxon>
        <taxon>Hymenostomatida</taxon>
        <taxon>Tetrahymenina</taxon>
        <taxon>Tetrahymenidae</taxon>
        <taxon>Tetrahymena</taxon>
    </lineage>
</organism>
<feature type="compositionally biased region" description="Polar residues" evidence="2">
    <location>
        <begin position="633"/>
        <end position="646"/>
    </location>
</feature>
<dbReference type="InParanoid" id="Q235Q2"/>
<dbReference type="OrthoDB" id="301857at2759"/>
<dbReference type="Proteomes" id="UP000009168">
    <property type="component" value="Unassembled WGS sequence"/>
</dbReference>
<gene>
    <name evidence="3" type="ORF">TTHERM_01051770</name>
</gene>
<dbReference type="eggNOG" id="ENOG502SZQH">
    <property type="taxonomic scope" value="Eukaryota"/>
</dbReference>